<dbReference type="Proteomes" id="UP000054937">
    <property type="component" value="Unassembled WGS sequence"/>
</dbReference>
<dbReference type="OMA" id="ESKCAQQ"/>
<comment type="caution">
    <text evidence="2">The sequence shown here is derived from an EMBL/GenBank/DDBJ whole genome shotgun (WGS) entry which is preliminary data.</text>
</comment>
<evidence type="ECO:0000313" key="2">
    <source>
        <dbReference type="EMBL" id="KRX07076.1"/>
    </source>
</evidence>
<reference evidence="2 3" key="1">
    <citation type="journal article" date="2015" name="Sci. Rep.">
        <title>Genome of the facultative scuticociliatosis pathogen Pseudocohnilembus persalinus provides insight into its virulence through horizontal gene transfer.</title>
        <authorList>
            <person name="Xiong J."/>
            <person name="Wang G."/>
            <person name="Cheng J."/>
            <person name="Tian M."/>
            <person name="Pan X."/>
            <person name="Warren A."/>
            <person name="Jiang C."/>
            <person name="Yuan D."/>
            <person name="Miao W."/>
        </authorList>
    </citation>
    <scope>NUCLEOTIDE SEQUENCE [LARGE SCALE GENOMIC DNA]</scope>
    <source>
        <strain evidence="2">36N120E</strain>
    </source>
</reference>
<organism evidence="2 3">
    <name type="scientific">Pseudocohnilembus persalinus</name>
    <name type="common">Ciliate</name>
    <dbReference type="NCBI Taxonomy" id="266149"/>
    <lineage>
        <taxon>Eukaryota</taxon>
        <taxon>Sar</taxon>
        <taxon>Alveolata</taxon>
        <taxon>Ciliophora</taxon>
        <taxon>Intramacronucleata</taxon>
        <taxon>Oligohymenophorea</taxon>
        <taxon>Scuticociliatia</taxon>
        <taxon>Philasterida</taxon>
        <taxon>Pseudocohnilembidae</taxon>
        <taxon>Pseudocohnilembus</taxon>
    </lineage>
</organism>
<protein>
    <recommendedName>
        <fullName evidence="4">Transmembrane protein</fullName>
    </recommendedName>
</protein>
<feature type="chain" id="PRO_5006867632" description="Transmembrane protein" evidence="1">
    <location>
        <begin position="22"/>
        <end position="125"/>
    </location>
</feature>
<proteinExistence type="predicted"/>
<evidence type="ECO:0000313" key="3">
    <source>
        <dbReference type="Proteomes" id="UP000054937"/>
    </source>
</evidence>
<keyword evidence="1" id="KW-0732">Signal</keyword>
<dbReference type="InParanoid" id="A0A0V0QY00"/>
<name>A0A0V0QY00_PSEPJ</name>
<dbReference type="EMBL" id="LDAU01000088">
    <property type="protein sequence ID" value="KRX07076.1"/>
    <property type="molecule type" value="Genomic_DNA"/>
</dbReference>
<accession>A0A0V0QY00</accession>
<keyword evidence="3" id="KW-1185">Reference proteome</keyword>
<evidence type="ECO:0008006" key="4">
    <source>
        <dbReference type="Google" id="ProtNLM"/>
    </source>
</evidence>
<sequence length="125" mass="14857">MKFYIFLIFFIITINIQKIQTRPYWQFHNCRGQHCDALESKCAQQTTECMITLIDQFDCISEKQSCQIEEGQSFGDCWKECKQKTNNDYYKEMVLCYEDCGAAENSQIIMFNFLSLLIFLFLSFN</sequence>
<feature type="signal peptide" evidence="1">
    <location>
        <begin position="1"/>
        <end position="21"/>
    </location>
</feature>
<dbReference type="AlphaFoldDB" id="A0A0V0QY00"/>
<evidence type="ECO:0000256" key="1">
    <source>
        <dbReference type="SAM" id="SignalP"/>
    </source>
</evidence>
<gene>
    <name evidence="2" type="ORF">PPERSA_05240</name>
</gene>